<dbReference type="Pfam" id="PF03129">
    <property type="entry name" value="HGTP_anticodon"/>
    <property type="match status" value="1"/>
</dbReference>
<comment type="caution">
    <text evidence="2">The sequence shown here is derived from an EMBL/GenBank/DDBJ whole genome shotgun (WGS) entry which is preliminary data.</text>
</comment>
<protein>
    <submittedName>
        <fullName evidence="2">Proline--tRNA ligase</fullName>
        <ecNumber evidence="2">6.1.1.15</ecNumber>
    </submittedName>
</protein>
<dbReference type="CDD" id="cd00861">
    <property type="entry name" value="ProRS_anticodon_short"/>
    <property type="match status" value="1"/>
</dbReference>
<dbReference type="PANTHER" id="PTHR42753:SF2">
    <property type="entry name" value="PROLINE--TRNA LIGASE"/>
    <property type="match status" value="1"/>
</dbReference>
<dbReference type="PANTHER" id="PTHR42753">
    <property type="entry name" value="MITOCHONDRIAL RIBOSOME PROTEIN L39/PROLYL-TRNA LIGASE FAMILY MEMBER"/>
    <property type="match status" value="1"/>
</dbReference>
<reference evidence="2" key="1">
    <citation type="submission" date="2019-08" db="EMBL/GenBank/DDBJ databases">
        <authorList>
            <person name="Kucharzyk K."/>
            <person name="Murdoch R.W."/>
            <person name="Higgins S."/>
            <person name="Loffler F."/>
        </authorList>
    </citation>
    <scope>NUCLEOTIDE SEQUENCE</scope>
</reference>
<dbReference type="GO" id="GO:0005829">
    <property type="term" value="C:cytosol"/>
    <property type="evidence" value="ECO:0007669"/>
    <property type="project" value="TreeGrafter"/>
</dbReference>
<dbReference type="EC" id="6.1.1.15" evidence="2"/>
<name>A0A645JPD2_9ZZZZ</name>
<organism evidence="2">
    <name type="scientific">bioreactor metagenome</name>
    <dbReference type="NCBI Taxonomy" id="1076179"/>
    <lineage>
        <taxon>unclassified sequences</taxon>
        <taxon>metagenomes</taxon>
        <taxon>ecological metagenomes</taxon>
    </lineage>
</organism>
<dbReference type="Gene3D" id="3.40.50.800">
    <property type="entry name" value="Anticodon-binding domain"/>
    <property type="match status" value="1"/>
</dbReference>
<dbReference type="InterPro" id="IPR050062">
    <property type="entry name" value="Pro-tRNA_synthetase"/>
</dbReference>
<dbReference type="SUPFAM" id="SSF52954">
    <property type="entry name" value="Class II aaRS ABD-related"/>
    <property type="match status" value="1"/>
</dbReference>
<dbReference type="GO" id="GO:0006433">
    <property type="term" value="P:prolyl-tRNA aminoacylation"/>
    <property type="evidence" value="ECO:0007669"/>
    <property type="project" value="TreeGrafter"/>
</dbReference>
<evidence type="ECO:0000313" key="2">
    <source>
        <dbReference type="EMBL" id="MPN62144.1"/>
    </source>
</evidence>
<dbReference type="EMBL" id="VSSQ01139746">
    <property type="protein sequence ID" value="MPN62144.1"/>
    <property type="molecule type" value="Genomic_DNA"/>
</dbReference>
<dbReference type="GO" id="GO:0004827">
    <property type="term" value="F:proline-tRNA ligase activity"/>
    <property type="evidence" value="ECO:0007669"/>
    <property type="project" value="UniProtKB-EC"/>
</dbReference>
<evidence type="ECO:0000259" key="1">
    <source>
        <dbReference type="Pfam" id="PF03129"/>
    </source>
</evidence>
<keyword evidence="2" id="KW-0436">Ligase</keyword>
<dbReference type="InterPro" id="IPR044140">
    <property type="entry name" value="ProRS_anticodon_short"/>
</dbReference>
<accession>A0A645JPD2</accession>
<feature type="domain" description="Anticodon-binding" evidence="1">
    <location>
        <begin position="37"/>
        <end position="127"/>
    </location>
</feature>
<proteinExistence type="predicted"/>
<dbReference type="AlphaFoldDB" id="A0A645JPD2"/>
<dbReference type="InterPro" id="IPR036621">
    <property type="entry name" value="Anticodon-bd_dom_sf"/>
</dbReference>
<gene>
    <name evidence="2" type="primary">proS_54</name>
    <name evidence="2" type="ORF">SDC9_209891</name>
</gene>
<sequence>MGCYGIGVGRLCASVCEESHDEYGPIWPITIAPWEAQICVLRVDQEEPKRVGEELYNALRKAGVETVIDDRAVSAGVVFSEADLIGAPIRLTVSPRNLADGMIELSTRDKRIKRQVPVSEALTAVLELKAQLFAEIEGN</sequence>
<dbReference type="InterPro" id="IPR004154">
    <property type="entry name" value="Anticodon-bd"/>
</dbReference>